<dbReference type="Proteomes" id="UP000053144">
    <property type="component" value="Unassembled WGS sequence"/>
</dbReference>
<evidence type="ECO:0000313" key="2">
    <source>
        <dbReference type="Proteomes" id="UP000053144"/>
    </source>
</evidence>
<gene>
    <name evidence="1" type="ORF">LR48_Vigan751s000300</name>
</gene>
<evidence type="ECO:0000313" key="1">
    <source>
        <dbReference type="EMBL" id="KOM29725.1"/>
    </source>
</evidence>
<dbReference type="EMBL" id="KQ258522">
    <property type="protein sequence ID" value="KOM29725.1"/>
    <property type="molecule type" value="Genomic_DNA"/>
</dbReference>
<proteinExistence type="predicted"/>
<accession>A0A0L9TGQ5</accession>
<sequence length="71" mass="8319">MDLFLGQTMEVRVQKKKRETGEWVAVDAKTKPLLELQTRLNHLVFFFITMSYTLIFYCETSDICQPLCQGN</sequence>
<reference evidence="2" key="1">
    <citation type="journal article" date="2015" name="Proc. Natl. Acad. Sci. U.S.A.">
        <title>Genome sequencing of adzuki bean (Vigna angularis) provides insight into high starch and low fat accumulation and domestication.</title>
        <authorList>
            <person name="Yang K."/>
            <person name="Tian Z."/>
            <person name="Chen C."/>
            <person name="Luo L."/>
            <person name="Zhao B."/>
            <person name="Wang Z."/>
            <person name="Yu L."/>
            <person name="Li Y."/>
            <person name="Sun Y."/>
            <person name="Li W."/>
            <person name="Chen Y."/>
            <person name="Li Y."/>
            <person name="Zhang Y."/>
            <person name="Ai D."/>
            <person name="Zhao J."/>
            <person name="Shang C."/>
            <person name="Ma Y."/>
            <person name="Wu B."/>
            <person name="Wang M."/>
            <person name="Gao L."/>
            <person name="Sun D."/>
            <person name="Zhang P."/>
            <person name="Guo F."/>
            <person name="Wang W."/>
            <person name="Li Y."/>
            <person name="Wang J."/>
            <person name="Varshney R.K."/>
            <person name="Wang J."/>
            <person name="Ling H.Q."/>
            <person name="Wan P."/>
        </authorList>
    </citation>
    <scope>NUCLEOTIDE SEQUENCE</scope>
    <source>
        <strain evidence="2">cv. Jingnong 6</strain>
    </source>
</reference>
<protein>
    <submittedName>
        <fullName evidence="1">Uncharacterized protein</fullName>
    </submittedName>
</protein>
<dbReference type="Gramene" id="KOM29725">
    <property type="protein sequence ID" value="KOM29725"/>
    <property type="gene ID" value="LR48_Vigan751s000300"/>
</dbReference>
<organism evidence="1 2">
    <name type="scientific">Phaseolus angularis</name>
    <name type="common">Azuki bean</name>
    <name type="synonym">Vigna angularis</name>
    <dbReference type="NCBI Taxonomy" id="3914"/>
    <lineage>
        <taxon>Eukaryota</taxon>
        <taxon>Viridiplantae</taxon>
        <taxon>Streptophyta</taxon>
        <taxon>Embryophyta</taxon>
        <taxon>Tracheophyta</taxon>
        <taxon>Spermatophyta</taxon>
        <taxon>Magnoliopsida</taxon>
        <taxon>eudicotyledons</taxon>
        <taxon>Gunneridae</taxon>
        <taxon>Pentapetalae</taxon>
        <taxon>rosids</taxon>
        <taxon>fabids</taxon>
        <taxon>Fabales</taxon>
        <taxon>Fabaceae</taxon>
        <taxon>Papilionoideae</taxon>
        <taxon>50 kb inversion clade</taxon>
        <taxon>NPAAA clade</taxon>
        <taxon>indigoferoid/millettioid clade</taxon>
        <taxon>Phaseoleae</taxon>
        <taxon>Vigna</taxon>
    </lineage>
</organism>
<name>A0A0L9TGQ5_PHAAN</name>
<dbReference type="AlphaFoldDB" id="A0A0L9TGQ5"/>